<accession>A0A931E791</accession>
<keyword evidence="3" id="KW-1185">Reference proteome</keyword>
<evidence type="ECO:0000259" key="1">
    <source>
        <dbReference type="Pfam" id="PF12867"/>
    </source>
</evidence>
<dbReference type="Pfam" id="PF12867">
    <property type="entry name" value="DinB_2"/>
    <property type="match status" value="1"/>
</dbReference>
<dbReference type="RefSeq" id="WP_196990468.1">
    <property type="nucleotide sequence ID" value="NZ_JADWYR010000001.1"/>
</dbReference>
<organism evidence="2 3">
    <name type="scientific">Panacibacter microcysteis</name>
    <dbReference type="NCBI Taxonomy" id="2793269"/>
    <lineage>
        <taxon>Bacteria</taxon>
        <taxon>Pseudomonadati</taxon>
        <taxon>Bacteroidota</taxon>
        <taxon>Chitinophagia</taxon>
        <taxon>Chitinophagales</taxon>
        <taxon>Chitinophagaceae</taxon>
        <taxon>Panacibacter</taxon>
    </lineage>
</organism>
<sequence>MEKAVIITQLQENHLAFVELIRQLNEADFLFTAHEKWTAGQQAEHILRSIKPVKLAFGLPTLLLSVFFGKANRASRTYDALLEKYQTKLAAGGRASGRFLPPQVAYTDKEKICAAILAVNNRLCRRVRSYTEAALDNYLLPHPLLGKLTLREMLYFNILHAEHHRNSVALLLHKRALV</sequence>
<reference evidence="2" key="1">
    <citation type="submission" date="2020-11" db="EMBL/GenBank/DDBJ databases">
        <title>Bacterial whole genome sequence for Panacibacter sp. DH6.</title>
        <authorList>
            <person name="Le V."/>
            <person name="Ko S."/>
            <person name="Ahn C.-Y."/>
            <person name="Oh H.-M."/>
        </authorList>
    </citation>
    <scope>NUCLEOTIDE SEQUENCE</scope>
    <source>
        <strain evidence="2">DH6</strain>
    </source>
</reference>
<protein>
    <submittedName>
        <fullName evidence="2">DinB family protein</fullName>
    </submittedName>
</protein>
<dbReference type="SUPFAM" id="SSF109854">
    <property type="entry name" value="DinB/YfiT-like putative metalloenzymes"/>
    <property type="match status" value="1"/>
</dbReference>
<dbReference type="InterPro" id="IPR024775">
    <property type="entry name" value="DinB-like"/>
</dbReference>
<gene>
    <name evidence="2" type="ORF">I5907_09460</name>
</gene>
<dbReference type="Proteomes" id="UP000628448">
    <property type="component" value="Unassembled WGS sequence"/>
</dbReference>
<feature type="domain" description="DinB-like" evidence="1">
    <location>
        <begin position="9"/>
        <end position="166"/>
    </location>
</feature>
<comment type="caution">
    <text evidence="2">The sequence shown here is derived from an EMBL/GenBank/DDBJ whole genome shotgun (WGS) entry which is preliminary data.</text>
</comment>
<dbReference type="AlphaFoldDB" id="A0A931E791"/>
<dbReference type="Gene3D" id="1.20.120.450">
    <property type="entry name" value="dinb family like domain"/>
    <property type="match status" value="1"/>
</dbReference>
<name>A0A931E791_9BACT</name>
<dbReference type="EMBL" id="JADWYR010000001">
    <property type="protein sequence ID" value="MBG9376459.1"/>
    <property type="molecule type" value="Genomic_DNA"/>
</dbReference>
<dbReference type="InterPro" id="IPR034660">
    <property type="entry name" value="DinB/YfiT-like"/>
</dbReference>
<proteinExistence type="predicted"/>
<evidence type="ECO:0000313" key="2">
    <source>
        <dbReference type="EMBL" id="MBG9376459.1"/>
    </source>
</evidence>
<evidence type="ECO:0000313" key="3">
    <source>
        <dbReference type="Proteomes" id="UP000628448"/>
    </source>
</evidence>